<name>A0ABW5N9D8_9FLAO</name>
<dbReference type="InterPro" id="IPR026455">
    <property type="entry name" value="GRASP_w_spasm"/>
</dbReference>
<dbReference type="NCBIfam" id="TIGR04192">
    <property type="entry name" value="GRASP_w_spasm"/>
    <property type="match status" value="1"/>
</dbReference>
<dbReference type="Proteomes" id="UP001597459">
    <property type="component" value="Unassembled WGS sequence"/>
</dbReference>
<dbReference type="PROSITE" id="PS50975">
    <property type="entry name" value="ATP_GRASP"/>
    <property type="match status" value="1"/>
</dbReference>
<evidence type="ECO:0000313" key="3">
    <source>
        <dbReference type="EMBL" id="MFD2590813.1"/>
    </source>
</evidence>
<dbReference type="SUPFAM" id="SSF56059">
    <property type="entry name" value="Glutathione synthetase ATP-binding domain-like"/>
    <property type="match status" value="1"/>
</dbReference>
<protein>
    <submittedName>
        <fullName evidence="3">Grasp-with-spasm system ATP-grasp peptide maturase</fullName>
    </submittedName>
</protein>
<dbReference type="PANTHER" id="PTHR21621:SF0">
    <property type="entry name" value="BETA-CITRYLGLUTAMATE SYNTHASE B-RELATED"/>
    <property type="match status" value="1"/>
</dbReference>
<dbReference type="RefSeq" id="WP_378258437.1">
    <property type="nucleotide sequence ID" value="NZ_JBHSJV010000001.1"/>
</dbReference>
<keyword evidence="4" id="KW-1185">Reference proteome</keyword>
<dbReference type="InterPro" id="IPR048936">
    <property type="entry name" value="MvdD-like_ATPgrasp"/>
</dbReference>
<dbReference type="PANTHER" id="PTHR21621">
    <property type="entry name" value="RIBOSOMAL PROTEIN S6 MODIFICATION PROTEIN"/>
    <property type="match status" value="1"/>
</dbReference>
<keyword evidence="1" id="KW-0547">Nucleotide-binding</keyword>
<evidence type="ECO:0000256" key="1">
    <source>
        <dbReference type="PROSITE-ProRule" id="PRU00409"/>
    </source>
</evidence>
<gene>
    <name evidence="3" type="primary">gwsG</name>
    <name evidence="3" type="ORF">ACFSTE_08205</name>
</gene>
<comment type="caution">
    <text evidence="3">The sequence shown here is derived from an EMBL/GenBank/DDBJ whole genome shotgun (WGS) entry which is preliminary data.</text>
</comment>
<feature type="domain" description="ATP-grasp" evidence="2">
    <location>
        <begin position="127"/>
        <end position="315"/>
    </location>
</feature>
<sequence>MILIISIEQDESTINIIKWLNHLGKKYIVFNNNDIIDHITVNVTTAEVFLNCSGATINFNEISSIWYRRGNFKIKKNDWESNFVSDKIEVFVQKEQRELFEYLHFLLDQKFSLNNYNGKKVNKLIVLTMAKHLGLNIPETIITNQKKELNEQLQKRELITKAINNPIGIYGDTYWLPNYTTIINKKVVASLDKTFGISQFQRNIRKTFEIRSYLLEEEFYSMAIFSQADQKTETDFRQYNHEKPNRTVPYQLPEEIASKLKKLAKKLGLNSCSFDLIYTTSKEYVFLEVNPIGQFGMVSYPCNYNLEKKVAQKLIQYDT</sequence>
<dbReference type="Gene3D" id="3.30.470.20">
    <property type="entry name" value="ATP-grasp fold, B domain"/>
    <property type="match status" value="1"/>
</dbReference>
<keyword evidence="1" id="KW-0067">ATP-binding</keyword>
<accession>A0ABW5N9D8</accession>
<reference evidence="4" key="1">
    <citation type="journal article" date="2019" name="Int. J. Syst. Evol. Microbiol.">
        <title>The Global Catalogue of Microorganisms (GCM) 10K type strain sequencing project: providing services to taxonomists for standard genome sequencing and annotation.</title>
        <authorList>
            <consortium name="The Broad Institute Genomics Platform"/>
            <consortium name="The Broad Institute Genome Sequencing Center for Infectious Disease"/>
            <person name="Wu L."/>
            <person name="Ma J."/>
        </authorList>
    </citation>
    <scope>NUCLEOTIDE SEQUENCE [LARGE SCALE GENOMIC DNA]</scope>
    <source>
        <strain evidence="4">KCTC 42423</strain>
    </source>
</reference>
<organism evidence="3 4">
    <name type="scientific">Aquimarina hainanensis</name>
    <dbReference type="NCBI Taxonomy" id="1578017"/>
    <lineage>
        <taxon>Bacteria</taxon>
        <taxon>Pseudomonadati</taxon>
        <taxon>Bacteroidota</taxon>
        <taxon>Flavobacteriia</taxon>
        <taxon>Flavobacteriales</taxon>
        <taxon>Flavobacteriaceae</taxon>
        <taxon>Aquimarina</taxon>
    </lineage>
</organism>
<evidence type="ECO:0000259" key="2">
    <source>
        <dbReference type="PROSITE" id="PS50975"/>
    </source>
</evidence>
<proteinExistence type="predicted"/>
<dbReference type="InterPro" id="IPR011761">
    <property type="entry name" value="ATP-grasp"/>
</dbReference>
<dbReference type="Pfam" id="PF21068">
    <property type="entry name" value="ATPgraspMvdD"/>
    <property type="match status" value="1"/>
</dbReference>
<evidence type="ECO:0000313" key="4">
    <source>
        <dbReference type="Proteomes" id="UP001597459"/>
    </source>
</evidence>
<dbReference type="EMBL" id="JBHULX010000005">
    <property type="protein sequence ID" value="MFD2590813.1"/>
    <property type="molecule type" value="Genomic_DNA"/>
</dbReference>